<dbReference type="Gene3D" id="3.30.460.10">
    <property type="entry name" value="Beta Polymerase, domain 2"/>
    <property type="match status" value="1"/>
</dbReference>
<evidence type="ECO:0000256" key="1">
    <source>
        <dbReference type="ARBA" id="ARBA00001946"/>
    </source>
</evidence>
<evidence type="ECO:0000256" key="6">
    <source>
        <dbReference type="ARBA" id="ARBA00022741"/>
    </source>
</evidence>
<keyword evidence="8" id="KW-0460">Magnesium</keyword>
<keyword evidence="2" id="KW-1277">Toxin-antitoxin system</keyword>
<evidence type="ECO:0000256" key="7">
    <source>
        <dbReference type="ARBA" id="ARBA00022840"/>
    </source>
</evidence>
<dbReference type="GO" id="GO:0016779">
    <property type="term" value="F:nucleotidyltransferase activity"/>
    <property type="evidence" value="ECO:0007669"/>
    <property type="project" value="UniProtKB-KW"/>
</dbReference>
<dbReference type="RefSeq" id="WP_264843852.1">
    <property type="nucleotide sequence ID" value="NZ_AP025628.1"/>
</dbReference>
<name>A0AA35CJX9_9FIRM</name>
<comment type="cofactor">
    <cofactor evidence="1">
        <name>Mg(2+)</name>
        <dbReference type="ChEBI" id="CHEBI:18420"/>
    </cofactor>
</comment>
<dbReference type="Pfam" id="PF01909">
    <property type="entry name" value="NTP_transf_2"/>
    <property type="match status" value="1"/>
</dbReference>
<dbReference type="InterPro" id="IPR043519">
    <property type="entry name" value="NT_sf"/>
</dbReference>
<reference evidence="11" key="1">
    <citation type="submission" date="2022-03" db="EMBL/GenBank/DDBJ databases">
        <title>Complete genome sequence of Caldinitratiruptor microaerophilus.</title>
        <authorList>
            <person name="Mukaiyama R."/>
            <person name="Nishiyama T."/>
            <person name="Ueda K."/>
        </authorList>
    </citation>
    <scope>NUCLEOTIDE SEQUENCE</scope>
    <source>
        <strain evidence="11">JCM 16183</strain>
    </source>
</reference>
<accession>A0AA35CJX9</accession>
<keyword evidence="6" id="KW-0547">Nucleotide-binding</keyword>
<gene>
    <name evidence="11" type="ORF">caldi_08430</name>
</gene>
<dbReference type="CDD" id="cd05403">
    <property type="entry name" value="NT_KNTase_like"/>
    <property type="match status" value="1"/>
</dbReference>
<evidence type="ECO:0000256" key="9">
    <source>
        <dbReference type="ARBA" id="ARBA00038276"/>
    </source>
</evidence>
<dbReference type="KEGG" id="cmic:caldi_08430"/>
<dbReference type="GO" id="GO:0005524">
    <property type="term" value="F:ATP binding"/>
    <property type="evidence" value="ECO:0007669"/>
    <property type="project" value="UniProtKB-KW"/>
</dbReference>
<keyword evidence="3" id="KW-0808">Transferase</keyword>
<organism evidence="11 12">
    <name type="scientific">Caldinitratiruptor microaerophilus</name>
    <dbReference type="NCBI Taxonomy" id="671077"/>
    <lineage>
        <taxon>Bacteria</taxon>
        <taxon>Bacillati</taxon>
        <taxon>Bacillota</taxon>
        <taxon>Clostridia</taxon>
        <taxon>Eubacteriales</taxon>
        <taxon>Symbiobacteriaceae</taxon>
        <taxon>Caldinitratiruptor</taxon>
    </lineage>
</organism>
<evidence type="ECO:0000256" key="5">
    <source>
        <dbReference type="ARBA" id="ARBA00022723"/>
    </source>
</evidence>
<evidence type="ECO:0000259" key="10">
    <source>
        <dbReference type="Pfam" id="PF01909"/>
    </source>
</evidence>
<dbReference type="InterPro" id="IPR052038">
    <property type="entry name" value="Type-VII_TA_antitoxin"/>
</dbReference>
<evidence type="ECO:0000313" key="12">
    <source>
        <dbReference type="Proteomes" id="UP001163687"/>
    </source>
</evidence>
<keyword evidence="7" id="KW-0067">ATP-binding</keyword>
<dbReference type="EMBL" id="AP025628">
    <property type="protein sequence ID" value="BDG59753.1"/>
    <property type="molecule type" value="Genomic_DNA"/>
</dbReference>
<keyword evidence="5" id="KW-0479">Metal-binding</keyword>
<evidence type="ECO:0000256" key="3">
    <source>
        <dbReference type="ARBA" id="ARBA00022679"/>
    </source>
</evidence>
<feature type="domain" description="Polymerase nucleotidyl transferase" evidence="10">
    <location>
        <begin position="15"/>
        <end position="95"/>
    </location>
</feature>
<dbReference type="AlphaFoldDB" id="A0AA35CJX9"/>
<proteinExistence type="inferred from homology"/>
<dbReference type="PANTHER" id="PTHR33571">
    <property type="entry name" value="SSL8005 PROTEIN"/>
    <property type="match status" value="1"/>
</dbReference>
<evidence type="ECO:0000256" key="4">
    <source>
        <dbReference type="ARBA" id="ARBA00022695"/>
    </source>
</evidence>
<dbReference type="GO" id="GO:0046872">
    <property type="term" value="F:metal ion binding"/>
    <property type="evidence" value="ECO:0007669"/>
    <property type="project" value="UniProtKB-KW"/>
</dbReference>
<dbReference type="PANTHER" id="PTHR33571:SF12">
    <property type="entry name" value="BSL3053 PROTEIN"/>
    <property type="match status" value="1"/>
</dbReference>
<dbReference type="Proteomes" id="UP001163687">
    <property type="component" value="Chromosome"/>
</dbReference>
<protein>
    <submittedName>
        <fullName evidence="11">Nucleotidyltransferase</fullName>
    </submittedName>
</protein>
<keyword evidence="4" id="KW-0548">Nucleotidyltransferase</keyword>
<comment type="similarity">
    <text evidence="9">Belongs to the MntA antitoxin family.</text>
</comment>
<evidence type="ECO:0000256" key="8">
    <source>
        <dbReference type="ARBA" id="ARBA00022842"/>
    </source>
</evidence>
<dbReference type="InterPro" id="IPR002934">
    <property type="entry name" value="Polymerase_NTP_transf_dom"/>
</dbReference>
<dbReference type="SUPFAM" id="SSF81301">
    <property type="entry name" value="Nucleotidyltransferase"/>
    <property type="match status" value="1"/>
</dbReference>
<sequence>MSDTITLPNLTIDREALAGFCRRHRIKKLTFFGSVLRNDFRPDSDIDVLVEFRPGTAVTYFALARMERELSALCGGRKVDLVTPNALHPLIRERVRATARVEYVDPR</sequence>
<evidence type="ECO:0000313" key="11">
    <source>
        <dbReference type="EMBL" id="BDG59753.1"/>
    </source>
</evidence>
<evidence type="ECO:0000256" key="2">
    <source>
        <dbReference type="ARBA" id="ARBA00022649"/>
    </source>
</evidence>
<keyword evidence="12" id="KW-1185">Reference proteome</keyword>